<sequence length="79" mass="8791">MSNWDYLPDYPLNSDLVKRLKSALDAKDEERMRDLICTEVTPVDAVIELANDDWMKDPSAQLPPGMLLGNQNEPAASGT</sequence>
<reference evidence="2 3" key="1">
    <citation type="submission" date="2023-05" db="EMBL/GenBank/DDBJ databases">
        <title>B98-5 Cell Line De Novo Hybrid Assembly: An Optical Mapping Approach.</title>
        <authorList>
            <person name="Kananen K."/>
            <person name="Auerbach J.A."/>
            <person name="Kautto E."/>
            <person name="Blachly J.S."/>
        </authorList>
    </citation>
    <scope>NUCLEOTIDE SEQUENCE [LARGE SCALE GENOMIC DNA]</scope>
    <source>
        <strain evidence="2">B95-8</strain>
        <tissue evidence="2">Cell line</tissue>
    </source>
</reference>
<evidence type="ECO:0000313" key="2">
    <source>
        <dbReference type="EMBL" id="KAK2108220.1"/>
    </source>
</evidence>
<gene>
    <name evidence="2" type="primary">ASB18_1</name>
    <name evidence="2" type="ORF">P7K49_013385</name>
</gene>
<feature type="compositionally biased region" description="Polar residues" evidence="1">
    <location>
        <begin position="69"/>
        <end position="79"/>
    </location>
</feature>
<evidence type="ECO:0000313" key="3">
    <source>
        <dbReference type="Proteomes" id="UP001266305"/>
    </source>
</evidence>
<protein>
    <submittedName>
        <fullName evidence="2">Ankyrin repeat and SOCS box protein 18</fullName>
    </submittedName>
</protein>
<organism evidence="2 3">
    <name type="scientific">Saguinus oedipus</name>
    <name type="common">Cotton-top tamarin</name>
    <name type="synonym">Oedipomidas oedipus</name>
    <dbReference type="NCBI Taxonomy" id="9490"/>
    <lineage>
        <taxon>Eukaryota</taxon>
        <taxon>Metazoa</taxon>
        <taxon>Chordata</taxon>
        <taxon>Craniata</taxon>
        <taxon>Vertebrata</taxon>
        <taxon>Euteleostomi</taxon>
        <taxon>Mammalia</taxon>
        <taxon>Eutheria</taxon>
        <taxon>Euarchontoglires</taxon>
        <taxon>Primates</taxon>
        <taxon>Haplorrhini</taxon>
        <taxon>Platyrrhini</taxon>
        <taxon>Cebidae</taxon>
        <taxon>Callitrichinae</taxon>
        <taxon>Saguinus</taxon>
    </lineage>
</organism>
<feature type="region of interest" description="Disordered" evidence="1">
    <location>
        <begin position="58"/>
        <end position="79"/>
    </location>
</feature>
<proteinExistence type="predicted"/>
<comment type="caution">
    <text evidence="2">The sequence shown here is derived from an EMBL/GenBank/DDBJ whole genome shotgun (WGS) entry which is preliminary data.</text>
</comment>
<evidence type="ECO:0000256" key="1">
    <source>
        <dbReference type="SAM" id="MobiDB-lite"/>
    </source>
</evidence>
<keyword evidence="3" id="KW-1185">Reference proteome</keyword>
<name>A0ABQ9VGA8_SAGOE</name>
<dbReference type="EMBL" id="JASSZA010000006">
    <property type="protein sequence ID" value="KAK2108220.1"/>
    <property type="molecule type" value="Genomic_DNA"/>
</dbReference>
<accession>A0ABQ9VGA8</accession>
<dbReference type="Proteomes" id="UP001266305">
    <property type="component" value="Unassembled WGS sequence"/>
</dbReference>